<dbReference type="EMBL" id="CP002444">
    <property type="protein sequence ID" value="ADU96019.1"/>
    <property type="molecule type" value="Genomic_DNA"/>
</dbReference>
<sequence>MDKRVKAMELTVETLRLLQEGGLLKDLVAVVKPKTLSYEEYQKRLRNNLFSFISALHQTVLECLEESEGDRATHSGRASQEE</sequence>
<dbReference type="KEGG" id="tam:Theam_0045"/>
<organism evidence="1 2">
    <name type="scientific">Thermovibrio ammonificans (strain DSM 15698 / JCM 12110 / HB-1)</name>
    <dbReference type="NCBI Taxonomy" id="648996"/>
    <lineage>
        <taxon>Bacteria</taxon>
        <taxon>Pseudomonadati</taxon>
        <taxon>Aquificota</taxon>
        <taxon>Aquificia</taxon>
        <taxon>Desulfurobacteriales</taxon>
        <taxon>Desulfurobacteriaceae</taxon>
        <taxon>Thermovibrio</taxon>
    </lineage>
</organism>
<keyword evidence="2" id="KW-1185">Reference proteome</keyword>
<accession>E8T314</accession>
<dbReference type="AlphaFoldDB" id="E8T314"/>
<dbReference type="Proteomes" id="UP000006362">
    <property type="component" value="Chromosome"/>
</dbReference>
<dbReference type="HOGENOM" id="CLU_2557167_0_0_0"/>
<evidence type="ECO:0000313" key="2">
    <source>
        <dbReference type="Proteomes" id="UP000006362"/>
    </source>
</evidence>
<name>E8T314_THEA1</name>
<gene>
    <name evidence="1" type="ordered locus">Theam_0045</name>
</gene>
<protein>
    <submittedName>
        <fullName evidence="1">Uncharacterized protein</fullName>
    </submittedName>
</protein>
<dbReference type="STRING" id="648996.Theam_0045"/>
<evidence type="ECO:0000313" key="1">
    <source>
        <dbReference type="EMBL" id="ADU96019.1"/>
    </source>
</evidence>
<reference evidence="1" key="1">
    <citation type="submission" date="2011-01" db="EMBL/GenBank/DDBJ databases">
        <title>Complete sequence of chromosome of Thermovibrio ammonificans HB-1.</title>
        <authorList>
            <consortium name="US DOE Joint Genome Institute"/>
            <person name="Lucas S."/>
            <person name="Copeland A."/>
            <person name="Lapidus A."/>
            <person name="Cheng J.-F."/>
            <person name="Goodwin L."/>
            <person name="Pitluck S."/>
            <person name="Davenport K."/>
            <person name="Detter J.C."/>
            <person name="Han C."/>
            <person name="Tapia R."/>
            <person name="Land M."/>
            <person name="Hauser L."/>
            <person name="Kyrpides N."/>
            <person name="Ivanova N."/>
            <person name="Ovchinnikova G."/>
            <person name="Vetriani C."/>
            <person name="Woyke T."/>
        </authorList>
    </citation>
    <scope>NUCLEOTIDE SEQUENCE [LARGE SCALE GENOMIC DNA]</scope>
    <source>
        <strain evidence="1">HB-1</strain>
    </source>
</reference>
<proteinExistence type="predicted"/>